<keyword evidence="4 5" id="KW-0143">Chaperone</keyword>
<reference evidence="8 9" key="1">
    <citation type="submission" date="2023-11" db="EMBL/GenBank/DDBJ databases">
        <authorList>
            <person name="Xu M."/>
            <person name="Jiang T."/>
        </authorList>
    </citation>
    <scope>NUCLEOTIDE SEQUENCE [LARGE SCALE GENOMIC DNA]</scope>
    <source>
        <strain evidence="8 9">SD</strain>
    </source>
</reference>
<protein>
    <recommendedName>
        <fullName evidence="5">Ribosome maturation factor RimM</fullName>
    </recommendedName>
</protein>
<dbReference type="SUPFAM" id="SSF50346">
    <property type="entry name" value="PRC-barrel domain"/>
    <property type="match status" value="1"/>
</dbReference>
<comment type="similarity">
    <text evidence="5">Belongs to the RimM family.</text>
</comment>
<evidence type="ECO:0000259" key="7">
    <source>
        <dbReference type="Pfam" id="PF24986"/>
    </source>
</evidence>
<dbReference type="InterPro" id="IPR002676">
    <property type="entry name" value="RimM_N"/>
</dbReference>
<dbReference type="InterPro" id="IPR011033">
    <property type="entry name" value="PRC_barrel-like_sf"/>
</dbReference>
<comment type="caution">
    <text evidence="8">The sequence shown here is derived from an EMBL/GenBank/DDBJ whole genome shotgun (WGS) entry which is preliminary data.</text>
</comment>
<dbReference type="Gene3D" id="2.30.30.240">
    <property type="entry name" value="PRC-barrel domain"/>
    <property type="match status" value="1"/>
</dbReference>
<dbReference type="Gene3D" id="2.40.30.60">
    <property type="entry name" value="RimM"/>
    <property type="match status" value="1"/>
</dbReference>
<dbReference type="PANTHER" id="PTHR33692">
    <property type="entry name" value="RIBOSOME MATURATION FACTOR RIMM"/>
    <property type="match status" value="1"/>
</dbReference>
<evidence type="ECO:0000256" key="3">
    <source>
        <dbReference type="ARBA" id="ARBA00022552"/>
    </source>
</evidence>
<dbReference type="Pfam" id="PF01782">
    <property type="entry name" value="RimM"/>
    <property type="match status" value="1"/>
</dbReference>
<dbReference type="InterPro" id="IPR036976">
    <property type="entry name" value="RimM_N_sf"/>
</dbReference>
<organism evidence="8 9">
    <name type="scientific">Patulibacter brassicae</name>
    <dbReference type="NCBI Taxonomy" id="1705717"/>
    <lineage>
        <taxon>Bacteria</taxon>
        <taxon>Bacillati</taxon>
        <taxon>Actinomycetota</taxon>
        <taxon>Thermoleophilia</taxon>
        <taxon>Solirubrobacterales</taxon>
        <taxon>Patulibacteraceae</taxon>
        <taxon>Patulibacter</taxon>
    </lineage>
</organism>
<dbReference type="SUPFAM" id="SSF50447">
    <property type="entry name" value="Translation proteins"/>
    <property type="match status" value="1"/>
</dbReference>
<evidence type="ECO:0000256" key="5">
    <source>
        <dbReference type="HAMAP-Rule" id="MF_00014"/>
    </source>
</evidence>
<dbReference type="InterPro" id="IPR009000">
    <property type="entry name" value="Transl_B-barrel_sf"/>
</dbReference>
<feature type="domain" description="RimM N-terminal" evidence="6">
    <location>
        <begin position="19"/>
        <end position="93"/>
    </location>
</feature>
<accession>A0ABU4VGE1</accession>
<feature type="domain" description="Ribosome maturation factor RimM PRC barrel" evidence="7">
    <location>
        <begin position="106"/>
        <end position="169"/>
    </location>
</feature>
<dbReference type="PANTHER" id="PTHR33692:SF1">
    <property type="entry name" value="RIBOSOME MATURATION FACTOR RIMM"/>
    <property type="match status" value="1"/>
</dbReference>
<dbReference type="EMBL" id="JAXAVX010000001">
    <property type="protein sequence ID" value="MDX8150437.1"/>
    <property type="molecule type" value="Genomic_DNA"/>
</dbReference>
<dbReference type="InterPro" id="IPR056792">
    <property type="entry name" value="PRC_RimM"/>
</dbReference>
<comment type="subcellular location">
    <subcellularLocation>
        <location evidence="5">Cytoplasm</location>
    </subcellularLocation>
</comment>
<gene>
    <name evidence="5 8" type="primary">rimM</name>
    <name evidence="8" type="ORF">SK069_02435</name>
</gene>
<evidence type="ECO:0000313" key="8">
    <source>
        <dbReference type="EMBL" id="MDX8150437.1"/>
    </source>
</evidence>
<comment type="function">
    <text evidence="5">An accessory protein needed during the final step in the assembly of 30S ribosomal subunit, possibly for assembly of the head region. Essential for efficient processing of 16S rRNA. May be needed both before and after RbfA during the maturation of 16S rRNA. It has affinity for free ribosomal 30S subunits but not for 70S ribosomes.</text>
</comment>
<comment type="subunit">
    <text evidence="5">Binds ribosomal protein uS19.</text>
</comment>
<dbReference type="HAMAP" id="MF_00014">
    <property type="entry name" value="Ribosome_mat_RimM"/>
    <property type="match status" value="1"/>
</dbReference>
<name>A0ABU4VGE1_9ACTN</name>
<proteinExistence type="inferred from homology"/>
<keyword evidence="2 5" id="KW-0690">Ribosome biogenesis</keyword>
<dbReference type="Proteomes" id="UP001277761">
    <property type="component" value="Unassembled WGS sequence"/>
</dbReference>
<keyword evidence="9" id="KW-1185">Reference proteome</keyword>
<evidence type="ECO:0000256" key="2">
    <source>
        <dbReference type="ARBA" id="ARBA00022517"/>
    </source>
</evidence>
<evidence type="ECO:0000256" key="1">
    <source>
        <dbReference type="ARBA" id="ARBA00022490"/>
    </source>
</evidence>
<evidence type="ECO:0000259" key="6">
    <source>
        <dbReference type="Pfam" id="PF01782"/>
    </source>
</evidence>
<dbReference type="Pfam" id="PF24986">
    <property type="entry name" value="PRC_RimM"/>
    <property type="match status" value="1"/>
</dbReference>
<dbReference type="NCBIfam" id="TIGR02273">
    <property type="entry name" value="16S_RimM"/>
    <property type="match status" value="1"/>
</dbReference>
<evidence type="ECO:0000256" key="4">
    <source>
        <dbReference type="ARBA" id="ARBA00023186"/>
    </source>
</evidence>
<dbReference type="RefSeq" id="WP_319952585.1">
    <property type="nucleotide sequence ID" value="NZ_JAXAVX010000001.1"/>
</dbReference>
<keyword evidence="1 5" id="KW-0963">Cytoplasm</keyword>
<dbReference type="InterPro" id="IPR011961">
    <property type="entry name" value="RimM"/>
</dbReference>
<sequence length="181" mass="19071">MADEERTPAAAAADEHVAVGRVGKAHGLDGAFHVTRPRLISLQAGDEVVVAGASRRIARRGGTEERPTLVLEGVVGREAAEALRGSDLLVPRAALPPLDEDEFWPDDLVGLAVRSRAGNDVGTVTQVLGLPSCDVLEVRRPAGGDLLVPLIRDAVPELDLEARLLTVDLDFLDEPEPGGEG</sequence>
<comment type="domain">
    <text evidence="5">The PRC barrel domain binds ribosomal protein uS19.</text>
</comment>
<keyword evidence="3 5" id="KW-0698">rRNA processing</keyword>
<evidence type="ECO:0000313" key="9">
    <source>
        <dbReference type="Proteomes" id="UP001277761"/>
    </source>
</evidence>